<dbReference type="PANTHER" id="PTHR22950:SF349">
    <property type="entry name" value="AMINO ACID TRANSPORTER TRANSMEMBRANE DOMAIN-CONTAINING PROTEIN"/>
    <property type="match status" value="1"/>
</dbReference>
<protein>
    <submittedName>
        <fullName evidence="8">Amino acid auxin permease family</fullName>
    </submittedName>
</protein>
<evidence type="ECO:0000256" key="2">
    <source>
        <dbReference type="ARBA" id="ARBA00022692"/>
    </source>
</evidence>
<organism evidence="8 9">
    <name type="scientific">Plasmopara halstedii</name>
    <name type="common">Downy mildew of sunflower</name>
    <dbReference type="NCBI Taxonomy" id="4781"/>
    <lineage>
        <taxon>Eukaryota</taxon>
        <taxon>Sar</taxon>
        <taxon>Stramenopiles</taxon>
        <taxon>Oomycota</taxon>
        <taxon>Peronosporomycetes</taxon>
        <taxon>Peronosporales</taxon>
        <taxon>Peronosporaceae</taxon>
        <taxon>Plasmopara</taxon>
    </lineage>
</organism>
<dbReference type="PANTHER" id="PTHR22950">
    <property type="entry name" value="AMINO ACID TRANSPORTER"/>
    <property type="match status" value="1"/>
</dbReference>
<evidence type="ECO:0000256" key="3">
    <source>
        <dbReference type="ARBA" id="ARBA00022989"/>
    </source>
</evidence>
<feature type="transmembrane region" description="Helical" evidence="6">
    <location>
        <begin position="17"/>
        <end position="35"/>
    </location>
</feature>
<feature type="transmembrane region" description="Helical" evidence="6">
    <location>
        <begin position="279"/>
        <end position="306"/>
    </location>
</feature>
<dbReference type="Pfam" id="PF01490">
    <property type="entry name" value="Aa_trans"/>
    <property type="match status" value="1"/>
</dbReference>
<dbReference type="STRING" id="4781.A0A0P1AS05"/>
<comment type="subcellular location">
    <subcellularLocation>
        <location evidence="1">Membrane</location>
        <topology evidence="1">Multi-pass membrane protein</topology>
    </subcellularLocation>
</comment>
<feature type="transmembrane region" description="Helical" evidence="6">
    <location>
        <begin position="385"/>
        <end position="406"/>
    </location>
</feature>
<evidence type="ECO:0000256" key="5">
    <source>
        <dbReference type="SAM" id="MobiDB-lite"/>
    </source>
</evidence>
<dbReference type="OMA" id="VMAFLFM"/>
<keyword evidence="3 6" id="KW-1133">Transmembrane helix</keyword>
<dbReference type="EMBL" id="CCYD01001204">
    <property type="protein sequence ID" value="CEG44447.1"/>
    <property type="molecule type" value="Genomic_DNA"/>
</dbReference>
<dbReference type="GO" id="GO:0005774">
    <property type="term" value="C:vacuolar membrane"/>
    <property type="evidence" value="ECO:0007669"/>
    <property type="project" value="TreeGrafter"/>
</dbReference>
<feature type="transmembrane region" description="Helical" evidence="6">
    <location>
        <begin position="88"/>
        <end position="116"/>
    </location>
</feature>
<dbReference type="Proteomes" id="UP000054928">
    <property type="component" value="Unassembled WGS sequence"/>
</dbReference>
<feature type="region of interest" description="Disordered" evidence="5">
    <location>
        <begin position="330"/>
        <end position="364"/>
    </location>
</feature>
<dbReference type="RefSeq" id="XP_024580816.1">
    <property type="nucleotide sequence ID" value="XM_024730550.1"/>
</dbReference>
<feature type="compositionally biased region" description="Low complexity" evidence="5">
    <location>
        <begin position="347"/>
        <end position="364"/>
    </location>
</feature>
<feature type="transmembrane region" description="Helical" evidence="6">
    <location>
        <begin position="418"/>
        <end position="439"/>
    </location>
</feature>
<feature type="transmembrane region" description="Helical" evidence="6">
    <location>
        <begin position="128"/>
        <end position="146"/>
    </location>
</feature>
<proteinExistence type="predicted"/>
<evidence type="ECO:0000256" key="6">
    <source>
        <dbReference type="SAM" id="Phobius"/>
    </source>
</evidence>
<feature type="domain" description="Amino acid transporter transmembrane" evidence="7">
    <location>
        <begin position="16"/>
        <end position="468"/>
    </location>
</feature>
<dbReference type="OrthoDB" id="40134at2759"/>
<dbReference type="AlphaFoldDB" id="A0A0P1AS05"/>
<reference evidence="9" key="1">
    <citation type="submission" date="2014-09" db="EMBL/GenBank/DDBJ databases">
        <authorList>
            <person name="Sharma Rahul"/>
            <person name="Thines Marco"/>
        </authorList>
    </citation>
    <scope>NUCLEOTIDE SEQUENCE [LARGE SCALE GENOMIC DNA]</scope>
</reference>
<evidence type="ECO:0000259" key="7">
    <source>
        <dbReference type="Pfam" id="PF01490"/>
    </source>
</evidence>
<feature type="transmembrane region" description="Helical" evidence="6">
    <location>
        <begin position="42"/>
        <end position="68"/>
    </location>
</feature>
<name>A0A0P1AS05_PLAHL</name>
<dbReference type="InterPro" id="IPR013057">
    <property type="entry name" value="AA_transpt_TM"/>
</dbReference>
<sequence length="503" mass="54695">MPPRASTALFTSEDAKAALNIFCCVCGIGSLGMPANFARAGWVFATIALLFMAFANIYASVVLSKVFLVAPSTVKTYSDLGDWVAGTWGRLVVLVSQMGVCLLLPCAFLVLGSTLLDVLFPDCFSQSVWIIFMAATIIPVALIPTMKESTGMAIAGCLGTIVADIIGLSILVTEMKGHPSPPPAAVTTHQVINTFGNLSLAYAAATVIPDLQRQHSQPERMPRIIIVSLGIASAFFFAVAITGYVSGGCQMSGNLLFSVVNTSDPLAFTALHFVADRGAIVMAFLFMQMHLSVAFTTMLHPAFYMFERMILGMHKVESLHIEGEEKSSYLNAPTPGDLESNRHHGSQRPISSQRGSSRPRSSRLSGYNRMVAEEDMSEYTGGANVVRYIGLRIVLIITLVVASLLLRDHFLDLVDFTGASFITLSSLLAPLVFYMKIFWNKIPIWEKFMCVTIALVCSIAGIYVMISSGQNLFSPSRNSDAPNFPYCSVEFQDDPYYVRSEAQ</sequence>
<evidence type="ECO:0000313" key="9">
    <source>
        <dbReference type="Proteomes" id="UP000054928"/>
    </source>
</evidence>
<keyword evidence="2 6" id="KW-0812">Transmembrane</keyword>
<dbReference type="GO" id="GO:0015179">
    <property type="term" value="F:L-amino acid transmembrane transporter activity"/>
    <property type="evidence" value="ECO:0007669"/>
    <property type="project" value="TreeGrafter"/>
</dbReference>
<evidence type="ECO:0000256" key="1">
    <source>
        <dbReference type="ARBA" id="ARBA00004141"/>
    </source>
</evidence>
<evidence type="ECO:0000256" key="4">
    <source>
        <dbReference type="ARBA" id="ARBA00023136"/>
    </source>
</evidence>
<dbReference type="GeneID" id="36395867"/>
<accession>A0A0P1AS05</accession>
<keyword evidence="4 6" id="KW-0472">Membrane</keyword>
<feature type="transmembrane region" description="Helical" evidence="6">
    <location>
        <begin position="152"/>
        <end position="172"/>
    </location>
</feature>
<keyword evidence="9" id="KW-1185">Reference proteome</keyword>
<feature type="transmembrane region" description="Helical" evidence="6">
    <location>
        <begin position="448"/>
        <end position="466"/>
    </location>
</feature>
<evidence type="ECO:0000313" key="8">
    <source>
        <dbReference type="EMBL" id="CEG44447.1"/>
    </source>
</evidence>
<feature type="transmembrane region" description="Helical" evidence="6">
    <location>
        <begin position="224"/>
        <end position="245"/>
    </location>
</feature>